<name>A0A8C4QCX6_EPTBU</name>
<evidence type="ECO:0000313" key="1">
    <source>
        <dbReference type="Ensembl" id="ENSEBUP00000013172.1"/>
    </source>
</evidence>
<evidence type="ECO:0000313" key="2">
    <source>
        <dbReference type="Proteomes" id="UP000694388"/>
    </source>
</evidence>
<dbReference type="GO" id="GO:0032266">
    <property type="term" value="F:phosphatidylinositol-3-phosphate binding"/>
    <property type="evidence" value="ECO:0007669"/>
    <property type="project" value="InterPro"/>
</dbReference>
<dbReference type="GO" id="GO:0030496">
    <property type="term" value="C:midbody"/>
    <property type="evidence" value="ECO:0007669"/>
    <property type="project" value="TreeGrafter"/>
</dbReference>
<dbReference type="GO" id="GO:0032465">
    <property type="term" value="P:regulation of cytokinesis"/>
    <property type="evidence" value="ECO:0007669"/>
    <property type="project" value="TreeGrafter"/>
</dbReference>
<dbReference type="InterPro" id="IPR028730">
    <property type="entry name" value="ZFYVE26"/>
</dbReference>
<dbReference type="GO" id="GO:0000281">
    <property type="term" value="P:mitotic cytokinesis"/>
    <property type="evidence" value="ECO:0007669"/>
    <property type="project" value="InterPro"/>
</dbReference>
<dbReference type="GO" id="GO:0005813">
    <property type="term" value="C:centrosome"/>
    <property type="evidence" value="ECO:0007669"/>
    <property type="project" value="TreeGrafter"/>
</dbReference>
<organism evidence="1 2">
    <name type="scientific">Eptatretus burgeri</name>
    <name type="common">Inshore hagfish</name>
    <dbReference type="NCBI Taxonomy" id="7764"/>
    <lineage>
        <taxon>Eukaryota</taxon>
        <taxon>Metazoa</taxon>
        <taxon>Chordata</taxon>
        <taxon>Craniata</taxon>
        <taxon>Vertebrata</taxon>
        <taxon>Cyclostomata</taxon>
        <taxon>Myxini</taxon>
        <taxon>Myxiniformes</taxon>
        <taxon>Myxinidae</taxon>
        <taxon>Eptatretinae</taxon>
        <taxon>Eptatretus</taxon>
    </lineage>
</organism>
<dbReference type="GO" id="GO:0000724">
    <property type="term" value="P:double-strand break repair via homologous recombination"/>
    <property type="evidence" value="ECO:0007669"/>
    <property type="project" value="InterPro"/>
</dbReference>
<accession>A0A8C4QCX6</accession>
<dbReference type="Ensembl" id="ENSEBUT00000013748.1">
    <property type="protein sequence ID" value="ENSEBUP00000013172.1"/>
    <property type="gene ID" value="ENSEBUG00000008332.1"/>
</dbReference>
<keyword evidence="2" id="KW-1185">Reference proteome</keyword>
<dbReference type="Proteomes" id="UP000694388">
    <property type="component" value="Unplaced"/>
</dbReference>
<reference evidence="1" key="2">
    <citation type="submission" date="2025-09" db="UniProtKB">
        <authorList>
            <consortium name="Ensembl"/>
        </authorList>
    </citation>
    <scope>IDENTIFICATION</scope>
</reference>
<protein>
    <submittedName>
        <fullName evidence="1">Uncharacterized protein</fullName>
    </submittedName>
</protein>
<dbReference type="GO" id="GO:0005765">
    <property type="term" value="C:lysosomal membrane"/>
    <property type="evidence" value="ECO:0007669"/>
    <property type="project" value="TreeGrafter"/>
</dbReference>
<dbReference type="PANTHER" id="PTHR46591">
    <property type="entry name" value="ZINC FINGER FYVE DOMAIN-CONTAINING PROTEIN 26"/>
    <property type="match status" value="1"/>
</dbReference>
<dbReference type="PANTHER" id="PTHR46591:SF1">
    <property type="entry name" value="ZINC FINGER FYVE DOMAIN-CONTAINING PROTEIN 26"/>
    <property type="match status" value="1"/>
</dbReference>
<sequence length="512" mass="58240">MAMGVQPTDRSTRHPFGDEALASARRLSGFVHRRLHAGHWELARSTLAQLRPWQQELQIDINAVFVKLAGSPNFLQNTSTSLAACLAWLCICEQEKQEEEESQILQDSFRESLRQIVELQLLLQLNGPIVTEAVTEDLYQYVCDNHEEQDVDHMLSKFQLSDQTANFFQLLLQESPRRAAYLAQLCSQSPRVAQNYCARRFHALFVTIVRRSLHDLPKAIEHQETFAQAQDRVYNTLAALAFLLPAGSEEEPPGMRDMLQELGFECCGTSPYLAEGRVLGCLMCGGGLVLAKLYYSLLDVQEKDSLLKELHKSQAFSSLSEGEQMALALFSRQRCAWKSAFFYCLHSNSHFLQMVLDASLQLVQCKQLHTLRELLSGPFIYLRRLVLLLAWPDCRSFLFANDLLEALHNAQSVMGDQCLVEACNTLKSQLDVLHWCLEHSRPNQTEEDLAVQLPTLGRSSPLLLLFKFTELQWRDEESVLKLLSQPISSVHCQFHFLNTFLSFLVSCILCDL</sequence>
<dbReference type="GeneTree" id="ENSGT00940000168961"/>
<dbReference type="OMA" id="YIDCILE"/>
<dbReference type="AlphaFoldDB" id="A0A8C4QCX6"/>
<proteinExistence type="predicted"/>
<reference evidence="1" key="1">
    <citation type="submission" date="2025-08" db="UniProtKB">
        <authorList>
            <consortium name="Ensembl"/>
        </authorList>
    </citation>
    <scope>IDENTIFICATION</scope>
</reference>